<evidence type="ECO:0000313" key="10">
    <source>
        <dbReference type="Proteomes" id="UP000214880"/>
    </source>
</evidence>
<dbReference type="PANTHER" id="PTHR43717">
    <property type="entry name" value="ANAEROBIC NITRIC OXIDE REDUCTASE FLAVORUBREDOXIN"/>
    <property type="match status" value="1"/>
</dbReference>
<keyword evidence="3 7" id="KW-0813">Transport</keyword>
<dbReference type="OrthoDB" id="9790745at2"/>
<dbReference type="InterPro" id="IPR029039">
    <property type="entry name" value="Flavoprotein-like_sf"/>
</dbReference>
<dbReference type="GO" id="GO:0010181">
    <property type="term" value="F:FMN binding"/>
    <property type="evidence" value="ECO:0007669"/>
    <property type="project" value="UniProtKB-UniRule"/>
</dbReference>
<evidence type="ECO:0000256" key="1">
    <source>
        <dbReference type="ARBA" id="ARBA00001917"/>
    </source>
</evidence>
<evidence type="ECO:0000256" key="5">
    <source>
        <dbReference type="ARBA" id="ARBA00022643"/>
    </source>
</evidence>
<keyword evidence="4 7" id="KW-0285">Flavoprotein</keyword>
<proteinExistence type="inferred from homology"/>
<comment type="function">
    <text evidence="7">Low-potential electron donor to a number of redox enzymes.</text>
</comment>
<evidence type="ECO:0000256" key="3">
    <source>
        <dbReference type="ARBA" id="ARBA00022448"/>
    </source>
</evidence>
<dbReference type="EMBL" id="FNHB01000002">
    <property type="protein sequence ID" value="SDM14261.1"/>
    <property type="molecule type" value="Genomic_DNA"/>
</dbReference>
<organism evidence="9 10">
    <name type="scientific">Dendrosporobacter quercicolus</name>
    <dbReference type="NCBI Taxonomy" id="146817"/>
    <lineage>
        <taxon>Bacteria</taxon>
        <taxon>Bacillati</taxon>
        <taxon>Bacillota</taxon>
        <taxon>Negativicutes</taxon>
        <taxon>Selenomonadales</taxon>
        <taxon>Sporomusaceae</taxon>
        <taxon>Dendrosporobacter</taxon>
    </lineage>
</organism>
<dbReference type="GO" id="GO:0009055">
    <property type="term" value="F:electron transfer activity"/>
    <property type="evidence" value="ECO:0007669"/>
    <property type="project" value="UniProtKB-UniRule"/>
</dbReference>
<comment type="similarity">
    <text evidence="2 7">Belongs to the flavodoxin family.</text>
</comment>
<feature type="domain" description="Flavodoxin-like" evidence="8">
    <location>
        <begin position="4"/>
        <end position="140"/>
    </location>
</feature>
<dbReference type="Gene3D" id="3.40.50.360">
    <property type="match status" value="1"/>
</dbReference>
<dbReference type="Proteomes" id="UP000214880">
    <property type="component" value="Unassembled WGS sequence"/>
</dbReference>
<dbReference type="NCBIfam" id="TIGR01753">
    <property type="entry name" value="flav_short"/>
    <property type="match status" value="1"/>
</dbReference>
<evidence type="ECO:0000256" key="2">
    <source>
        <dbReference type="ARBA" id="ARBA00005267"/>
    </source>
</evidence>
<dbReference type="RefSeq" id="WP_092070729.1">
    <property type="nucleotide sequence ID" value="NZ_FNHB01000002.1"/>
</dbReference>
<dbReference type="PANTHER" id="PTHR43717:SF1">
    <property type="entry name" value="ANAEROBIC NITRIC OXIDE REDUCTASE FLAVORUBREDOXIN"/>
    <property type="match status" value="1"/>
</dbReference>
<dbReference type="AlphaFoldDB" id="A0A1G9QTR5"/>
<dbReference type="PROSITE" id="PS00201">
    <property type="entry name" value="FLAVODOXIN"/>
    <property type="match status" value="1"/>
</dbReference>
<evidence type="ECO:0000259" key="8">
    <source>
        <dbReference type="PROSITE" id="PS50902"/>
    </source>
</evidence>
<protein>
    <recommendedName>
        <fullName evidence="7">Flavodoxin</fullName>
    </recommendedName>
</protein>
<comment type="cofactor">
    <cofactor evidence="1 7">
        <name>FMN</name>
        <dbReference type="ChEBI" id="CHEBI:58210"/>
    </cofactor>
</comment>
<dbReference type="InterPro" id="IPR001226">
    <property type="entry name" value="Flavodoxin_CS"/>
</dbReference>
<keyword evidence="5 7" id="KW-0288">FMN</keyword>
<keyword evidence="10" id="KW-1185">Reference proteome</keyword>
<dbReference type="STRING" id="146817.SAMN04488502_102292"/>
<evidence type="ECO:0000256" key="6">
    <source>
        <dbReference type="ARBA" id="ARBA00022982"/>
    </source>
</evidence>
<name>A0A1G9QTR5_9FIRM</name>
<accession>A0A1G9QTR5</accession>
<evidence type="ECO:0000256" key="4">
    <source>
        <dbReference type="ARBA" id="ARBA00022630"/>
    </source>
</evidence>
<dbReference type="NCBIfam" id="NF004049">
    <property type="entry name" value="PRK05568.1"/>
    <property type="match status" value="1"/>
</dbReference>
<evidence type="ECO:0000313" key="9">
    <source>
        <dbReference type="EMBL" id="SDM14261.1"/>
    </source>
</evidence>
<dbReference type="GO" id="GO:0016651">
    <property type="term" value="F:oxidoreductase activity, acting on NAD(P)H"/>
    <property type="evidence" value="ECO:0007669"/>
    <property type="project" value="UniProtKB-ARBA"/>
</dbReference>
<reference evidence="9 10" key="1">
    <citation type="submission" date="2016-10" db="EMBL/GenBank/DDBJ databases">
        <authorList>
            <person name="de Groot N.N."/>
        </authorList>
    </citation>
    <scope>NUCLEOTIDE SEQUENCE [LARGE SCALE GENOMIC DNA]</scope>
    <source>
        <strain evidence="9 10">DSM 1736</strain>
    </source>
</reference>
<sequence>MKKVAVIYWSGTGNTEEMAKAVAEGAKNDQTEVSLLSVSEATADTVKNADAIALGCPSMGAEVLEESEMEPFVASIESLVSGKSLALFGSYGWGNGEWMQDWSARMSEHGASLVAEGLIVMNNPDDSALEECKALGRKLNG</sequence>
<dbReference type="PROSITE" id="PS50902">
    <property type="entry name" value="FLAVODOXIN_LIKE"/>
    <property type="match status" value="1"/>
</dbReference>
<gene>
    <name evidence="9" type="ORF">SAMN04488502_102292</name>
</gene>
<keyword evidence="6 7" id="KW-0249">Electron transport</keyword>
<dbReference type="SUPFAM" id="SSF52218">
    <property type="entry name" value="Flavoproteins"/>
    <property type="match status" value="1"/>
</dbReference>
<evidence type="ECO:0000256" key="7">
    <source>
        <dbReference type="RuleBase" id="RU367037"/>
    </source>
</evidence>
<dbReference type="InterPro" id="IPR010087">
    <property type="entry name" value="Flav_short"/>
</dbReference>
<dbReference type="InterPro" id="IPR008254">
    <property type="entry name" value="Flavodoxin/NO_synth"/>
</dbReference>
<dbReference type="Pfam" id="PF00258">
    <property type="entry name" value="Flavodoxin_1"/>
    <property type="match status" value="1"/>
</dbReference>